<dbReference type="InterPro" id="IPR012337">
    <property type="entry name" value="RNaseH-like_sf"/>
</dbReference>
<evidence type="ECO:0000313" key="2">
    <source>
        <dbReference type="EMBL" id="KAK6307905.1"/>
    </source>
</evidence>
<accession>A0AAN8LCW7</accession>
<dbReference type="GO" id="GO:0003676">
    <property type="term" value="F:nucleic acid binding"/>
    <property type="evidence" value="ECO:0007669"/>
    <property type="project" value="InterPro"/>
</dbReference>
<protein>
    <recommendedName>
        <fullName evidence="1">Integrase core domain-containing protein</fullName>
    </recommendedName>
</protein>
<feature type="domain" description="Integrase core" evidence="1">
    <location>
        <begin position="56"/>
        <end position="149"/>
    </location>
</feature>
<name>A0AAN8LCW7_9TELE</name>
<dbReference type="InterPro" id="IPR058913">
    <property type="entry name" value="Integrase_dom_put"/>
</dbReference>
<keyword evidence="3" id="KW-1185">Reference proteome</keyword>
<dbReference type="Gene3D" id="3.30.420.10">
    <property type="entry name" value="Ribonuclease H-like superfamily/Ribonuclease H"/>
    <property type="match status" value="1"/>
</dbReference>
<sequence length="152" mass="17129">MIGQNEELGAESVRACLRGEGVRVQLERVRQSLIRVNPQGVVRRAMQQPLHRRQNRVAGPNYLWHIKLIRWKVVIHGAVDGYSRPLVFLKASDNNRSATVMESFEAAITSYGVPSRVRCDRGGENDHICAFMEQFRGGKRGSSLRGRSTTRG</sequence>
<reference evidence="2 3" key="1">
    <citation type="submission" date="2021-04" db="EMBL/GenBank/DDBJ databases">
        <authorList>
            <person name="De Guttry C."/>
            <person name="Zahm M."/>
            <person name="Klopp C."/>
            <person name="Cabau C."/>
            <person name="Louis A."/>
            <person name="Berthelot C."/>
            <person name="Parey E."/>
            <person name="Roest Crollius H."/>
            <person name="Montfort J."/>
            <person name="Robinson-Rechavi M."/>
            <person name="Bucao C."/>
            <person name="Bouchez O."/>
            <person name="Gislard M."/>
            <person name="Lluch J."/>
            <person name="Milhes M."/>
            <person name="Lampietro C."/>
            <person name="Lopez Roques C."/>
            <person name="Donnadieu C."/>
            <person name="Braasch I."/>
            <person name="Desvignes T."/>
            <person name="Postlethwait J."/>
            <person name="Bobe J."/>
            <person name="Wedekind C."/>
            <person name="Guiguen Y."/>
        </authorList>
    </citation>
    <scope>NUCLEOTIDE SEQUENCE [LARGE SCALE GENOMIC DNA]</scope>
    <source>
        <strain evidence="2">Cs_M1</strain>
        <tissue evidence="2">Blood</tissue>
    </source>
</reference>
<evidence type="ECO:0000313" key="3">
    <source>
        <dbReference type="Proteomes" id="UP001356427"/>
    </source>
</evidence>
<evidence type="ECO:0000259" key="1">
    <source>
        <dbReference type="Pfam" id="PF24764"/>
    </source>
</evidence>
<dbReference type="Pfam" id="PF24764">
    <property type="entry name" value="rva_4"/>
    <property type="match status" value="1"/>
</dbReference>
<dbReference type="Proteomes" id="UP001356427">
    <property type="component" value="Unassembled WGS sequence"/>
</dbReference>
<dbReference type="AlphaFoldDB" id="A0AAN8LCW7"/>
<comment type="caution">
    <text evidence="2">The sequence shown here is derived from an EMBL/GenBank/DDBJ whole genome shotgun (WGS) entry which is preliminary data.</text>
</comment>
<dbReference type="PANTHER" id="PTHR46791">
    <property type="entry name" value="EXPRESSED PROTEIN"/>
    <property type="match status" value="1"/>
</dbReference>
<dbReference type="EMBL" id="JAGTTL010000019">
    <property type="protein sequence ID" value="KAK6307905.1"/>
    <property type="molecule type" value="Genomic_DNA"/>
</dbReference>
<dbReference type="InterPro" id="IPR036397">
    <property type="entry name" value="RNaseH_sf"/>
</dbReference>
<proteinExistence type="predicted"/>
<organism evidence="2 3">
    <name type="scientific">Coregonus suidteri</name>
    <dbReference type="NCBI Taxonomy" id="861788"/>
    <lineage>
        <taxon>Eukaryota</taxon>
        <taxon>Metazoa</taxon>
        <taxon>Chordata</taxon>
        <taxon>Craniata</taxon>
        <taxon>Vertebrata</taxon>
        <taxon>Euteleostomi</taxon>
        <taxon>Actinopterygii</taxon>
        <taxon>Neopterygii</taxon>
        <taxon>Teleostei</taxon>
        <taxon>Protacanthopterygii</taxon>
        <taxon>Salmoniformes</taxon>
        <taxon>Salmonidae</taxon>
        <taxon>Coregoninae</taxon>
        <taxon>Coregonus</taxon>
    </lineage>
</organism>
<dbReference type="SUPFAM" id="SSF53098">
    <property type="entry name" value="Ribonuclease H-like"/>
    <property type="match status" value="1"/>
</dbReference>
<gene>
    <name evidence="2" type="ORF">J4Q44_G00211760</name>
</gene>
<dbReference type="PANTHER" id="PTHR46791:SF5">
    <property type="entry name" value="CLR5 DOMAIN-CONTAINING PROTEIN-RELATED"/>
    <property type="match status" value="1"/>
</dbReference>